<organism evidence="1 2">
    <name type="scientific">Candidatus Nitrosopumilus koreensis AR1</name>
    <dbReference type="NCBI Taxonomy" id="1229908"/>
    <lineage>
        <taxon>Archaea</taxon>
        <taxon>Nitrososphaerota</taxon>
        <taxon>Nitrososphaeria</taxon>
        <taxon>Nitrosopumilales</taxon>
        <taxon>Nitrosopumilaceae</taxon>
        <taxon>Nitrosopumilus</taxon>
    </lineage>
</organism>
<proteinExistence type="predicted"/>
<dbReference type="GeneID" id="13725446"/>
<dbReference type="PATRIC" id="fig|1229908.8.peg.1545"/>
<keyword evidence="2" id="KW-1185">Reference proteome</keyword>
<dbReference type="STRING" id="1229908.NKOR_07130"/>
<dbReference type="AlphaFoldDB" id="K0B543"/>
<evidence type="ECO:0000313" key="1">
    <source>
        <dbReference type="EMBL" id="AFS81293.1"/>
    </source>
</evidence>
<dbReference type="HOGENOM" id="CLU_1025342_0_0_2"/>
<sequence length="240" mass="27738">MVSQYVMIGIAVGVFFAGIGIGYAMMQTSTPQNNFMQMTPQQMQQMMNDPNMMNQWHQTMMNNPDAMNQWMSTMMNDPQAMTQMHNMMMNNQQHMNMMMQPMMNTMMNDPQYQQRMLDMMMDSHMMGSGMMGNMMGTSITEQSQVLDIINNIEKILDDVSINYRNGEKDTAFSLATNAYLENYEYVESAIAQKDRPLMEKIELMLRVDLRNMIKNGDASDMIDAKIDSIKMELTKAKSLF</sequence>
<reference evidence="1 2" key="1">
    <citation type="journal article" date="2012" name="J. Bacteriol.">
        <title>Draft Genome Sequence of an Ammonia-Oxidizing Archaeon, "Candidatus Nitrosopumilus koreensis" AR1, from Marine Sediment.</title>
        <authorList>
            <person name="Park S.J."/>
            <person name="Kim J.G."/>
            <person name="Jung M.Y."/>
            <person name="Kim S.J."/>
            <person name="Cha I.T."/>
            <person name="Kwon K."/>
            <person name="Lee J.H."/>
            <person name="Rhee S.K."/>
        </authorList>
    </citation>
    <scope>NUCLEOTIDE SEQUENCE [LARGE SCALE GENOMIC DNA]</scope>
    <source>
        <strain evidence="1 2">AR1</strain>
    </source>
</reference>
<name>K0B543_9ARCH</name>
<evidence type="ECO:0000313" key="2">
    <source>
        <dbReference type="Proteomes" id="UP000006101"/>
    </source>
</evidence>
<dbReference type="EMBL" id="CP003842">
    <property type="protein sequence ID" value="AFS81293.1"/>
    <property type="molecule type" value="Genomic_DNA"/>
</dbReference>
<dbReference type="Proteomes" id="UP000006101">
    <property type="component" value="Chromosome"/>
</dbReference>
<protein>
    <submittedName>
        <fullName evidence="1">Uncharacterized protein</fullName>
    </submittedName>
</protein>
<gene>
    <name evidence="1" type="ORF">NKOR_07130</name>
</gene>
<dbReference type="RefSeq" id="WP_014963674.1">
    <property type="nucleotide sequence ID" value="NC_018655.1"/>
</dbReference>
<dbReference type="KEGG" id="nkr:NKOR_07130"/>
<accession>K0B543</accession>